<protein>
    <recommendedName>
        <fullName evidence="2">ATP-grasp domain-containing protein</fullName>
    </recommendedName>
</protein>
<dbReference type="GO" id="GO:0005524">
    <property type="term" value="F:ATP binding"/>
    <property type="evidence" value="ECO:0007669"/>
    <property type="project" value="UniProtKB-UniRule"/>
</dbReference>
<dbReference type="PROSITE" id="PS50975">
    <property type="entry name" value="ATP_GRASP"/>
    <property type="match status" value="1"/>
</dbReference>
<dbReference type="SUPFAM" id="SSF50630">
    <property type="entry name" value="Acid proteases"/>
    <property type="match status" value="1"/>
</dbReference>
<dbReference type="GO" id="GO:0005737">
    <property type="term" value="C:cytoplasm"/>
    <property type="evidence" value="ECO:0007669"/>
    <property type="project" value="TreeGrafter"/>
</dbReference>
<dbReference type="AlphaFoldDB" id="A0A830F1A2"/>
<comment type="caution">
    <text evidence="3">The sequence shown here is derived from an EMBL/GenBank/DDBJ whole genome shotgun (WGS) entry which is preliminary data.</text>
</comment>
<dbReference type="Proteomes" id="UP000607197">
    <property type="component" value="Unassembled WGS sequence"/>
</dbReference>
<dbReference type="GO" id="GO:0016879">
    <property type="term" value="F:ligase activity, forming carbon-nitrogen bonds"/>
    <property type="evidence" value="ECO:0007669"/>
    <property type="project" value="TreeGrafter"/>
</dbReference>
<dbReference type="Pfam" id="PF08443">
    <property type="entry name" value="RimK"/>
    <property type="match status" value="1"/>
</dbReference>
<evidence type="ECO:0000256" key="1">
    <source>
        <dbReference type="PROSITE-ProRule" id="PRU00409"/>
    </source>
</evidence>
<dbReference type="Gene3D" id="3.40.50.20">
    <property type="match status" value="1"/>
</dbReference>
<name>A0A830F1A2_9EURY</name>
<evidence type="ECO:0000313" key="3">
    <source>
        <dbReference type="EMBL" id="GGL51622.1"/>
    </source>
</evidence>
<keyword evidence="1" id="KW-0067">ATP-binding</keyword>
<keyword evidence="4" id="KW-1185">Reference proteome</keyword>
<dbReference type="RefSeq" id="WP_188975964.1">
    <property type="nucleotide sequence ID" value="NZ_BMPG01000001.1"/>
</dbReference>
<evidence type="ECO:0000259" key="2">
    <source>
        <dbReference type="PROSITE" id="PS50975"/>
    </source>
</evidence>
<reference evidence="3" key="2">
    <citation type="submission" date="2020-09" db="EMBL/GenBank/DDBJ databases">
        <authorList>
            <person name="Sun Q."/>
            <person name="Ohkuma M."/>
        </authorList>
    </citation>
    <scope>NUCLEOTIDE SEQUENCE</scope>
    <source>
        <strain evidence="3">JCM 19596</strain>
    </source>
</reference>
<dbReference type="PANTHER" id="PTHR21621:SF0">
    <property type="entry name" value="BETA-CITRYLGLUTAMATE SYNTHASE B-RELATED"/>
    <property type="match status" value="1"/>
</dbReference>
<dbReference type="EMBL" id="BMPG01000001">
    <property type="protein sequence ID" value="GGL51622.1"/>
    <property type="molecule type" value="Genomic_DNA"/>
</dbReference>
<reference evidence="3" key="1">
    <citation type="journal article" date="2014" name="Int. J. Syst. Evol. Microbiol.">
        <title>Complete genome sequence of Corynebacterium casei LMG S-19264T (=DSM 44701T), isolated from a smear-ripened cheese.</title>
        <authorList>
            <consortium name="US DOE Joint Genome Institute (JGI-PGF)"/>
            <person name="Walter F."/>
            <person name="Albersmeier A."/>
            <person name="Kalinowski J."/>
            <person name="Ruckert C."/>
        </authorList>
    </citation>
    <scope>NUCLEOTIDE SEQUENCE</scope>
    <source>
        <strain evidence="3">JCM 19596</strain>
    </source>
</reference>
<dbReference type="InterPro" id="IPR013651">
    <property type="entry name" value="ATP-grasp_RimK-type"/>
</dbReference>
<gene>
    <name evidence="3" type="ORF">GCM10009039_07380</name>
</gene>
<dbReference type="Pfam" id="PF13650">
    <property type="entry name" value="Asp_protease_2"/>
    <property type="match status" value="1"/>
</dbReference>
<dbReference type="SUPFAM" id="SSF56059">
    <property type="entry name" value="Glutathione synthetase ATP-binding domain-like"/>
    <property type="match status" value="1"/>
</dbReference>
<accession>A0A830F1A2</accession>
<feature type="domain" description="ATP-grasp" evidence="2">
    <location>
        <begin position="107"/>
        <end position="283"/>
    </location>
</feature>
<proteinExistence type="predicted"/>
<dbReference type="InterPro" id="IPR011761">
    <property type="entry name" value="ATP-grasp"/>
</dbReference>
<dbReference type="OrthoDB" id="200216at2157"/>
<dbReference type="InterPro" id="IPR021109">
    <property type="entry name" value="Peptidase_aspartic_dom_sf"/>
</dbReference>
<evidence type="ECO:0000313" key="4">
    <source>
        <dbReference type="Proteomes" id="UP000607197"/>
    </source>
</evidence>
<organism evidence="3 4">
    <name type="scientific">Halocalculus aciditolerans</name>
    <dbReference type="NCBI Taxonomy" id="1383812"/>
    <lineage>
        <taxon>Archaea</taxon>
        <taxon>Methanobacteriati</taxon>
        <taxon>Methanobacteriota</taxon>
        <taxon>Stenosarchaea group</taxon>
        <taxon>Halobacteria</taxon>
        <taxon>Halobacteriales</taxon>
        <taxon>Halobacteriaceae</taxon>
        <taxon>Halocalculus</taxon>
    </lineage>
</organism>
<keyword evidence="1" id="KW-0547">Nucleotide-binding</keyword>
<dbReference type="Gene3D" id="3.30.470.20">
    <property type="entry name" value="ATP-grasp fold, B domain"/>
    <property type="match status" value="1"/>
</dbReference>
<dbReference type="Gene3D" id="2.40.70.10">
    <property type="entry name" value="Acid Proteases"/>
    <property type="match status" value="1"/>
</dbReference>
<dbReference type="GO" id="GO:0046872">
    <property type="term" value="F:metal ion binding"/>
    <property type="evidence" value="ECO:0007669"/>
    <property type="project" value="InterPro"/>
</dbReference>
<dbReference type="PANTHER" id="PTHR21621">
    <property type="entry name" value="RIBOSOMAL PROTEIN S6 MODIFICATION PROTEIN"/>
    <property type="match status" value="1"/>
</dbReference>
<sequence>MTEEKPTKRIGVLSLHNSKETKAILNAVEALGHEPVWLREETLSFAVEDGSGVVDPPVDAVVNRLLLAKSNTALSDLGVVELFEDRDVPVVNPTRAVLRTTYEPAALRVLADAGVPVPNTYQDFDGLSDDSTAAARYVRKPVLGTNAAGVSIAEESDHRPPASRRTLIQEFVDTSGDRASDVRVYVVGGDVVGAMRRHAPDDDWRTNVAVGGAVEDVTDTIDDDVREMAVRAVDALDLDAAGVDVIGTGDRPFVLEVNATAGFKGLFDATGRSVAPHIARLAIERAGGSVDEAGFAAHETSLVDEWPACAPDLSGDDAFRTVGYTEQVDVAAGGGIETAVAKSDTGAKRSTVDLTLAARIGAGPLEGTTSVRSGSSKSSSSRPLVTLDIRVGDRWHEVTCDVIDREHMNYPVLLGRDILDDYFVDVSTRAPTDDKAEE</sequence>